<proteinExistence type="predicted"/>
<accession>A0A235F4G0</accession>
<dbReference type="PIRSF" id="PIRSF010603">
    <property type="entry name" value="UCP010603"/>
    <property type="match status" value="1"/>
</dbReference>
<keyword evidence="2" id="KW-1185">Reference proteome</keyword>
<gene>
    <name evidence="1" type="ORF">CGZ90_20020</name>
</gene>
<dbReference type="InterPro" id="IPR036249">
    <property type="entry name" value="Thioredoxin-like_sf"/>
</dbReference>
<dbReference type="InterPro" id="IPR009190">
    <property type="entry name" value="DUF1462"/>
</dbReference>
<protein>
    <submittedName>
        <fullName evidence="1">Disulfide oxidoreductase</fullName>
    </submittedName>
</protein>
<dbReference type="SUPFAM" id="SSF52833">
    <property type="entry name" value="Thioredoxin-like"/>
    <property type="match status" value="1"/>
</dbReference>
<dbReference type="EMBL" id="NOII01000084">
    <property type="protein sequence ID" value="OYD55973.1"/>
    <property type="molecule type" value="Genomic_DNA"/>
</dbReference>
<name>A0A235F4G0_9BACL</name>
<dbReference type="OrthoDB" id="2389679at2"/>
<dbReference type="RefSeq" id="WP_094254235.1">
    <property type="nucleotide sequence ID" value="NZ_JBHLXL010000001.1"/>
</dbReference>
<evidence type="ECO:0000313" key="2">
    <source>
        <dbReference type="Proteomes" id="UP000215059"/>
    </source>
</evidence>
<comment type="caution">
    <text evidence="1">The sequence shown here is derived from an EMBL/GenBank/DDBJ whole genome shotgun (WGS) entry which is preliminary data.</text>
</comment>
<dbReference type="InterPro" id="IPR038218">
    <property type="entry name" value="YuzD-like_sp"/>
</dbReference>
<dbReference type="Gene3D" id="3.40.30.30">
    <property type="entry name" value="Hypothetical protein sa0798"/>
    <property type="match status" value="1"/>
</dbReference>
<dbReference type="Proteomes" id="UP000215059">
    <property type="component" value="Unassembled WGS sequence"/>
</dbReference>
<sequence>MTIKEVLIKVYGAEQKCPSCVNLPSSKETAEWLEAAIARKFPEQSFTISYINMESPETDEDTAFVEMMIEEDLFYPVVVIDGEVVAEGNPRLKTIFDYMEKSGYKAAV</sequence>
<reference evidence="1 2" key="1">
    <citation type="submission" date="2017-07" db="EMBL/GenBank/DDBJ databases">
        <title>Fictibacillus sp. nov. GDSW-R2A3 Genome sequencing and assembly.</title>
        <authorList>
            <person name="Mayilraj S."/>
        </authorList>
    </citation>
    <scope>NUCLEOTIDE SEQUENCE [LARGE SCALE GENOMIC DNA]</scope>
    <source>
        <strain evidence="1 2">GDSW-R2A3</strain>
    </source>
</reference>
<dbReference type="AlphaFoldDB" id="A0A235F4G0"/>
<organism evidence="1 2">
    <name type="scientific">Fictibacillus aquaticus</name>
    <dbReference type="NCBI Taxonomy" id="2021314"/>
    <lineage>
        <taxon>Bacteria</taxon>
        <taxon>Bacillati</taxon>
        <taxon>Bacillota</taxon>
        <taxon>Bacilli</taxon>
        <taxon>Bacillales</taxon>
        <taxon>Fictibacillaceae</taxon>
        <taxon>Fictibacillus</taxon>
    </lineage>
</organism>
<dbReference type="Pfam" id="PF07315">
    <property type="entry name" value="DUF1462"/>
    <property type="match status" value="1"/>
</dbReference>
<evidence type="ECO:0000313" key="1">
    <source>
        <dbReference type="EMBL" id="OYD55973.1"/>
    </source>
</evidence>